<dbReference type="AlphaFoldDB" id="A0A562J908"/>
<keyword evidence="6 8" id="KW-0560">Oxidoreductase</keyword>
<keyword evidence="4 8" id="KW-0285">Flavoprotein</keyword>
<comment type="cofactor">
    <cofactor evidence="8">
        <name>FMN</name>
        <dbReference type="ChEBI" id="CHEBI:58210"/>
    </cofactor>
    <text evidence="8">Binds 1 or 2 FMN covalently per subunit.</text>
</comment>
<organism evidence="10 11">
    <name type="scientific">Sedimentibacter saalensis</name>
    <dbReference type="NCBI Taxonomy" id="130788"/>
    <lineage>
        <taxon>Bacteria</taxon>
        <taxon>Bacillati</taxon>
        <taxon>Bacillota</taxon>
        <taxon>Tissierellia</taxon>
        <taxon>Sedimentibacter</taxon>
    </lineage>
</organism>
<dbReference type="PROSITE" id="PS51257">
    <property type="entry name" value="PROKAR_LIPOPROTEIN"/>
    <property type="match status" value="1"/>
</dbReference>
<evidence type="ECO:0000313" key="10">
    <source>
        <dbReference type="EMBL" id="TWH79405.1"/>
    </source>
</evidence>
<keyword evidence="11" id="KW-1185">Reference proteome</keyword>
<dbReference type="GO" id="GO:0016020">
    <property type="term" value="C:membrane"/>
    <property type="evidence" value="ECO:0007669"/>
    <property type="project" value="InterPro"/>
</dbReference>
<dbReference type="GO" id="GO:0033765">
    <property type="term" value="F:steroid dehydrogenase activity, acting on the CH-CH group of donors"/>
    <property type="evidence" value="ECO:0007669"/>
    <property type="project" value="UniProtKB-ARBA"/>
</dbReference>
<evidence type="ECO:0000256" key="5">
    <source>
        <dbReference type="ARBA" id="ARBA00022827"/>
    </source>
</evidence>
<dbReference type="Gene3D" id="3.90.1010.20">
    <property type="match status" value="1"/>
</dbReference>
<gene>
    <name evidence="10" type="ORF">LY60_02383</name>
</gene>
<feature type="signal peptide" evidence="8">
    <location>
        <begin position="1"/>
        <end position="24"/>
    </location>
</feature>
<dbReference type="Pfam" id="PF04205">
    <property type="entry name" value="FMN_bind"/>
    <property type="match status" value="1"/>
</dbReference>
<dbReference type="InterPro" id="IPR027477">
    <property type="entry name" value="Succ_DH/fumarate_Rdtase_cat_sf"/>
</dbReference>
<evidence type="ECO:0000256" key="1">
    <source>
        <dbReference type="ARBA" id="ARBA00008040"/>
    </source>
</evidence>
<keyword evidence="8" id="KW-0732">Signal</keyword>
<dbReference type="SMART" id="SM00900">
    <property type="entry name" value="FMN_bind"/>
    <property type="match status" value="1"/>
</dbReference>
<dbReference type="Pfam" id="PF00890">
    <property type="entry name" value="FAD_binding_2"/>
    <property type="match status" value="2"/>
</dbReference>
<dbReference type="InterPro" id="IPR007329">
    <property type="entry name" value="FMN-bd"/>
</dbReference>
<proteinExistence type="inferred from homology"/>
<dbReference type="RefSeq" id="WP_410176540.1">
    <property type="nucleotide sequence ID" value="NZ_JAYFNS010000001.1"/>
</dbReference>
<accession>A0A562J908</accession>
<dbReference type="InterPro" id="IPR003953">
    <property type="entry name" value="FAD-dep_OxRdtase_2_FAD-bd"/>
</dbReference>
<dbReference type="InterPro" id="IPR010960">
    <property type="entry name" value="Flavocytochrome_c"/>
</dbReference>
<name>A0A562J908_9FIRM</name>
<comment type="caution">
    <text evidence="10">The sequence shown here is derived from an EMBL/GenBank/DDBJ whole genome shotgun (WGS) entry which is preliminary data.</text>
</comment>
<dbReference type="Gene3D" id="3.90.700.10">
    <property type="entry name" value="Succinate dehydrogenase/fumarate reductase flavoprotein, catalytic domain"/>
    <property type="match status" value="1"/>
</dbReference>
<evidence type="ECO:0000256" key="4">
    <source>
        <dbReference type="ARBA" id="ARBA00022630"/>
    </source>
</evidence>
<evidence type="ECO:0000256" key="7">
    <source>
        <dbReference type="ARBA" id="ARBA00049922"/>
    </source>
</evidence>
<dbReference type="EC" id="1.3.99.33" evidence="2 8"/>
<comment type="catalytic activity">
    <reaction evidence="7 8">
        <text>dihydrourocanate + A = urocanate + AH2</text>
        <dbReference type="Rhea" id="RHEA:36059"/>
        <dbReference type="ChEBI" id="CHEBI:13193"/>
        <dbReference type="ChEBI" id="CHEBI:17499"/>
        <dbReference type="ChEBI" id="CHEBI:27247"/>
        <dbReference type="ChEBI" id="CHEBI:72991"/>
        <dbReference type="EC" id="1.3.99.33"/>
    </reaction>
</comment>
<comment type="cofactor">
    <cofactor evidence="8">
        <name>FAD</name>
        <dbReference type="ChEBI" id="CHEBI:57692"/>
    </cofactor>
    <text evidence="8">Binds 1 FAD per subunit.</text>
</comment>
<reference evidence="10 11" key="1">
    <citation type="submission" date="2019-07" db="EMBL/GenBank/DDBJ databases">
        <title>Genomic Encyclopedia of Type Strains, Phase I: the one thousand microbial genomes (KMG-I) project.</title>
        <authorList>
            <person name="Kyrpides N."/>
        </authorList>
    </citation>
    <scope>NUCLEOTIDE SEQUENCE [LARGE SCALE GENOMIC DNA]</scope>
    <source>
        <strain evidence="10 11">DSM 13558</strain>
    </source>
</reference>
<dbReference type="PANTHER" id="PTHR43400">
    <property type="entry name" value="FUMARATE REDUCTASE"/>
    <property type="match status" value="1"/>
</dbReference>
<keyword evidence="5 8" id="KW-0274">FAD</keyword>
<evidence type="ECO:0000256" key="6">
    <source>
        <dbReference type="ARBA" id="ARBA00023002"/>
    </source>
</evidence>
<evidence type="ECO:0000313" key="11">
    <source>
        <dbReference type="Proteomes" id="UP000315343"/>
    </source>
</evidence>
<protein>
    <recommendedName>
        <fullName evidence="3 8">Urocanate reductase</fullName>
        <ecNumber evidence="2 8">1.3.99.33</ecNumber>
    </recommendedName>
</protein>
<dbReference type="SUPFAM" id="SSF56425">
    <property type="entry name" value="Succinate dehydrogenase/fumarate reductase flavoprotein, catalytic domain"/>
    <property type="match status" value="1"/>
</dbReference>
<dbReference type="InterPro" id="IPR036188">
    <property type="entry name" value="FAD/NAD-bd_sf"/>
</dbReference>
<comment type="similarity">
    <text evidence="1 8">Belongs to the FAD-dependent oxidoreductase 2 family. FRD/SDH subfamily.</text>
</comment>
<evidence type="ECO:0000256" key="3">
    <source>
        <dbReference type="ARBA" id="ARBA00015872"/>
    </source>
</evidence>
<feature type="chain" id="PRO_5039752222" description="Urocanate reductase" evidence="8">
    <location>
        <begin position="25"/>
        <end position="642"/>
    </location>
</feature>
<dbReference type="InterPro" id="IPR050315">
    <property type="entry name" value="FAD-oxidoreductase_2"/>
</dbReference>
<sequence length="642" mass="67976">MKKMKRVLSIILVVAMVFSIVGCAKTQTPEEPKVEAIFKPGTYEGEADGFHGKIIAKVTVTETEITDITVEHTETAGLGDKAVEKIVLGVKETDSLNVPMVSGATYSSTGILAAITAALEKAGADIEALKNKEVEGAKAAEDVEKTADVIIVGAGGAGLAAAVTAHQNGASVIVIEKMPQVGGNTIISGSAFNSADPDRQATLEMTDLEKKTVEGIIAAEQTDPIVKEWQATLKTEYEAYLASGKTTLFDSPTLHKLQTYNGGDKQGKPELISTFTDNTLPAIQWLESLGMEFKDSVFTVLGALWNRSHKPVKPLGTGYIETYMNYIEANKNDIEIMVDTTAKSFIVDNGAVTGVNAEFGGAKVTLHANKGVILAAGGFGANVDMREEYNTLWPSLKNVKTTNQSGATGDGTVMAEEIGASLIGMEYIQLLPMGDPVTGSLSGNIEQGVQNRIFVNKDGNRFVDEGARRDVMTQALMKQTDAYMWVIVDQHSYPTGDTKNNFNETIDDLVAAGRAFKGNTLEELAAQIGVDPANLVNSVDTFNKAVDGTVSDEFGRTLFADKIDTAPFYAGARVPTVHHTMGGVEITPSAQVLDKDGNIIKGLYAAGEVTGGIHGTNRLGGNALADIAVFGRIAGESAALAK</sequence>
<dbReference type="Proteomes" id="UP000315343">
    <property type="component" value="Unassembled WGS sequence"/>
</dbReference>
<evidence type="ECO:0000256" key="8">
    <source>
        <dbReference type="RuleBase" id="RU366062"/>
    </source>
</evidence>
<dbReference type="EMBL" id="VLKH01000006">
    <property type="protein sequence ID" value="TWH79405.1"/>
    <property type="molecule type" value="Genomic_DNA"/>
</dbReference>
<feature type="domain" description="FMN-binding" evidence="9">
    <location>
        <begin position="49"/>
        <end position="122"/>
    </location>
</feature>
<dbReference type="GO" id="GO:0010181">
    <property type="term" value="F:FMN binding"/>
    <property type="evidence" value="ECO:0007669"/>
    <property type="project" value="InterPro"/>
</dbReference>
<dbReference type="NCBIfam" id="TIGR01813">
    <property type="entry name" value="flavo_cyto_c"/>
    <property type="match status" value="1"/>
</dbReference>
<evidence type="ECO:0000256" key="2">
    <source>
        <dbReference type="ARBA" id="ARBA00013137"/>
    </source>
</evidence>
<dbReference type="PANTHER" id="PTHR43400:SF7">
    <property type="entry name" value="FAD-DEPENDENT OXIDOREDUCTASE 2 FAD BINDING DOMAIN-CONTAINING PROTEIN"/>
    <property type="match status" value="1"/>
</dbReference>
<evidence type="ECO:0000259" key="9">
    <source>
        <dbReference type="SMART" id="SM00900"/>
    </source>
</evidence>
<dbReference type="Gene3D" id="3.50.50.60">
    <property type="entry name" value="FAD/NAD(P)-binding domain"/>
    <property type="match status" value="2"/>
</dbReference>
<dbReference type="SUPFAM" id="SSF51905">
    <property type="entry name" value="FAD/NAD(P)-binding domain"/>
    <property type="match status" value="1"/>
</dbReference>